<evidence type="ECO:0000313" key="2">
    <source>
        <dbReference type="EMBL" id="QFU98760.1"/>
    </source>
</evidence>
<dbReference type="AlphaFoldDB" id="A0A5P9QC99"/>
<dbReference type="Proteomes" id="UP000326702">
    <property type="component" value="Chromosome"/>
</dbReference>
<sequence length="180" mass="19116">MVAMTAGRPAGRAVRRVVGGPREHRVLTVVVLPVLAALLPWYLGVDPWHALAFGAVTLTVAVLWRGAPDWDDAIWRPGSRPAATGVRDDVSRLAAAVGRGRTVEGAPALRRLRGVARVRLARHGIDVDDPADAPRVAALLGASAPALLRADTTRARRTDVVACLSALENLDRTTSPQELP</sequence>
<keyword evidence="1" id="KW-1133">Transmembrane helix</keyword>
<keyword evidence="1" id="KW-0812">Transmembrane</keyword>
<evidence type="ECO:0000313" key="3">
    <source>
        <dbReference type="Proteomes" id="UP000326702"/>
    </source>
</evidence>
<dbReference type="EMBL" id="CP045529">
    <property type="protein sequence ID" value="QFU98760.1"/>
    <property type="molecule type" value="Genomic_DNA"/>
</dbReference>
<dbReference type="KEGG" id="lxl:KDY119_02279"/>
<evidence type="ECO:0000256" key="1">
    <source>
        <dbReference type="SAM" id="Phobius"/>
    </source>
</evidence>
<keyword evidence="3" id="KW-1185">Reference proteome</keyword>
<dbReference type="RefSeq" id="WP_153022323.1">
    <property type="nucleotide sequence ID" value="NZ_BAABIH010000017.1"/>
</dbReference>
<feature type="transmembrane region" description="Helical" evidence="1">
    <location>
        <begin position="48"/>
        <end position="67"/>
    </location>
</feature>
<name>A0A5P9QC99_9MICO</name>
<proteinExistence type="predicted"/>
<accession>A0A5P9QC99</accession>
<reference evidence="2 3" key="1">
    <citation type="submission" date="2019-10" db="EMBL/GenBank/DDBJ databases">
        <title>Genome sequence of Luteimicrobium xylanilyticum HY-24.</title>
        <authorList>
            <person name="Kim D.Y."/>
            <person name="Park H.-Y."/>
        </authorList>
    </citation>
    <scope>NUCLEOTIDE SEQUENCE [LARGE SCALE GENOMIC DNA]</scope>
    <source>
        <strain evidence="2 3">HY-24</strain>
    </source>
</reference>
<gene>
    <name evidence="2" type="ORF">KDY119_02279</name>
</gene>
<protein>
    <submittedName>
        <fullName evidence="2">Uncharacterized protein</fullName>
    </submittedName>
</protein>
<keyword evidence="1" id="KW-0472">Membrane</keyword>
<feature type="transmembrane region" description="Helical" evidence="1">
    <location>
        <begin position="25"/>
        <end position="42"/>
    </location>
</feature>
<organism evidence="2 3">
    <name type="scientific">Luteimicrobium xylanilyticum</name>
    <dbReference type="NCBI Taxonomy" id="1133546"/>
    <lineage>
        <taxon>Bacteria</taxon>
        <taxon>Bacillati</taxon>
        <taxon>Actinomycetota</taxon>
        <taxon>Actinomycetes</taxon>
        <taxon>Micrococcales</taxon>
        <taxon>Luteimicrobium</taxon>
    </lineage>
</organism>